<dbReference type="NCBIfam" id="TIGR01733">
    <property type="entry name" value="AA-adenyl-dom"/>
    <property type="match status" value="1"/>
</dbReference>
<dbReference type="Gene3D" id="1.10.1200.10">
    <property type="entry name" value="ACP-like"/>
    <property type="match status" value="1"/>
</dbReference>
<keyword evidence="1" id="KW-0596">Phosphopantetheine</keyword>
<dbReference type="Pfam" id="PF00501">
    <property type="entry name" value="AMP-binding"/>
    <property type="match status" value="1"/>
</dbReference>
<evidence type="ECO:0000259" key="4">
    <source>
        <dbReference type="PROSITE" id="PS50075"/>
    </source>
</evidence>
<evidence type="ECO:0000256" key="3">
    <source>
        <dbReference type="ARBA" id="ARBA00022598"/>
    </source>
</evidence>
<evidence type="ECO:0000313" key="6">
    <source>
        <dbReference type="Proteomes" id="UP000664534"/>
    </source>
</evidence>
<dbReference type="SUPFAM" id="SSF52777">
    <property type="entry name" value="CoA-dependent acyltransferases"/>
    <property type="match status" value="2"/>
</dbReference>
<dbReference type="GO" id="GO:0005737">
    <property type="term" value="C:cytoplasm"/>
    <property type="evidence" value="ECO:0007669"/>
    <property type="project" value="TreeGrafter"/>
</dbReference>
<dbReference type="InterPro" id="IPR020806">
    <property type="entry name" value="PKS_PP-bd"/>
</dbReference>
<keyword evidence="2" id="KW-0597">Phosphoprotein</keyword>
<dbReference type="InterPro" id="IPR010071">
    <property type="entry name" value="AA_adenyl_dom"/>
</dbReference>
<evidence type="ECO:0000256" key="1">
    <source>
        <dbReference type="ARBA" id="ARBA00022450"/>
    </source>
</evidence>
<dbReference type="Gene3D" id="3.40.50.12780">
    <property type="entry name" value="N-terminal domain of ligase-like"/>
    <property type="match status" value="1"/>
</dbReference>
<dbReference type="InterPro" id="IPR000873">
    <property type="entry name" value="AMP-dep_synth/lig_dom"/>
</dbReference>
<dbReference type="AlphaFoldDB" id="A0A8H3FF64"/>
<dbReference type="FunFam" id="1.10.1200.10:FF:000005">
    <property type="entry name" value="Nonribosomal peptide synthetase 1"/>
    <property type="match status" value="1"/>
</dbReference>
<dbReference type="PROSITE" id="PS50075">
    <property type="entry name" value="CARRIER"/>
    <property type="match status" value="1"/>
</dbReference>
<dbReference type="PANTHER" id="PTHR45527">
    <property type="entry name" value="NONRIBOSOMAL PEPTIDE SYNTHETASE"/>
    <property type="match status" value="1"/>
</dbReference>
<dbReference type="SUPFAM" id="SSF47336">
    <property type="entry name" value="ACP-like"/>
    <property type="match status" value="1"/>
</dbReference>
<keyword evidence="3" id="KW-0436">Ligase</keyword>
<dbReference type="CDD" id="cd05918">
    <property type="entry name" value="A_NRPS_SidN3_like"/>
    <property type="match status" value="1"/>
</dbReference>
<accession>A0A8H3FF64</accession>
<dbReference type="SUPFAM" id="SSF56801">
    <property type="entry name" value="Acetyl-CoA synthetase-like"/>
    <property type="match status" value="1"/>
</dbReference>
<reference evidence="5" key="1">
    <citation type="submission" date="2021-03" db="EMBL/GenBank/DDBJ databases">
        <authorList>
            <person name="Tagirdzhanova G."/>
        </authorList>
    </citation>
    <scope>NUCLEOTIDE SEQUENCE</scope>
</reference>
<dbReference type="GO" id="GO:0043041">
    <property type="term" value="P:amino acid activation for nonribosomal peptide biosynthetic process"/>
    <property type="evidence" value="ECO:0007669"/>
    <property type="project" value="TreeGrafter"/>
</dbReference>
<dbReference type="GO" id="GO:0031177">
    <property type="term" value="F:phosphopantetheine binding"/>
    <property type="evidence" value="ECO:0007669"/>
    <property type="project" value="InterPro"/>
</dbReference>
<dbReference type="GO" id="GO:0016874">
    <property type="term" value="F:ligase activity"/>
    <property type="evidence" value="ECO:0007669"/>
    <property type="project" value="UniProtKB-KW"/>
</dbReference>
<dbReference type="InterPro" id="IPR045851">
    <property type="entry name" value="AMP-bd_C_sf"/>
</dbReference>
<dbReference type="PROSITE" id="PS00455">
    <property type="entry name" value="AMP_BINDING"/>
    <property type="match status" value="1"/>
</dbReference>
<dbReference type="InterPro" id="IPR009081">
    <property type="entry name" value="PP-bd_ACP"/>
</dbReference>
<dbReference type="Gene3D" id="3.30.300.30">
    <property type="match status" value="1"/>
</dbReference>
<organism evidence="5 6">
    <name type="scientific">Imshaugia aleurites</name>
    <dbReference type="NCBI Taxonomy" id="172621"/>
    <lineage>
        <taxon>Eukaryota</taxon>
        <taxon>Fungi</taxon>
        <taxon>Dikarya</taxon>
        <taxon>Ascomycota</taxon>
        <taxon>Pezizomycotina</taxon>
        <taxon>Lecanoromycetes</taxon>
        <taxon>OSLEUM clade</taxon>
        <taxon>Lecanoromycetidae</taxon>
        <taxon>Lecanorales</taxon>
        <taxon>Lecanorineae</taxon>
        <taxon>Parmeliaceae</taxon>
        <taxon>Imshaugia</taxon>
    </lineage>
</organism>
<proteinExistence type="predicted"/>
<sequence length="1103" mass="121675">MTALHTTSGQDAKEISTADLVQVLAWNETVPPTIEACAHQLIEAKVRDQPDDEAICSREGLLTYRELDAYAEVLASRLILHGIKPDDLVPLCFEKSMWTVVAMLAVLKAGAAFVPMPCSPVQRIKTILSLVRPPVILTSTQQASKFVDMSDPVIIVGKGSCEAANLEPLEVSVKPSNLAYVIFTSGSTGIPKGVQMEHRQLCSHLKTWGDTVGFDRTSRAFQYGAYVFDAAIDEVFLPLIYGGTVCIPSDDDRMNNIAGAMRDMRVTFAFFTPSLLSTLRPEDFDLATLKTLVIGGEVSPQDLLTLWASVPVLQVFHAYGPTECCVICCAANMTRNGPRPRNIGRAIGDVCWVVDNSDIEKLATIGTVGELLIEGPTVSRGYLGDDESSVTTFVQSPSWLHDFRHGSSQRLYKTGDLVKYSKDGTIEFVGRKDDQVKLRGQRIELGEVEHHLRRALPSRATSIVELVSTASIGGEPMLVAFICLGDENGIKKSESSSSRLVTDRTIKQHFSDLIGSLKPQLSEDLPSYMIPSVFVAMESMPRLASSKIDRAGLRKIDIDSVLPATGNVVQGRGRESQRGPSTDTEEKLQLIWAQAFRIAPSRIGPDDHFFRLGGDSVTAIRLVAIARRAGLSLTVNMLFDHPVIANLAAAVQLSISTIQGKGMPGPYSLLGKEASSVKDLQHEAVTQCGISLNMIQDIYPFPKKDEDYMGPLIPRAAMTFPLPVEIDTDRYLECWKRLITSHDMLRTRIINTATGMYSVVVAVMPNIRTATDAGAFIMLEKKSTIGFGDALSAYCLIKDPDNVRKTCFVWTAHHIIYDEWSLDLINAKLRRAYADSNFTLTEDPKPKQLAEHFQNVDHEADRDYWRAHFAGVTFKHLFSRPTHRGWEADREIPLRISLSSSGTTESSAFTIPAIIAVAWALALSRHFQVADIALGIIRSGRTLPVEGIENYIGCVMNFPPWHMYIDETALAKQSVRNFQHKFWESTRHEAVGFRDFMTLSPEAAAAMSNLVLLNIHAKDVEVDEIESTGGIELPAPSEEMFYDMPIPLRLECEVEKQAISAVAVYDRSIGSKSVQAVMDAFEKVFLGLRSAGEEQRICDIASE</sequence>
<dbReference type="FunFam" id="3.30.300.30:FF:000015">
    <property type="entry name" value="Nonribosomal peptide synthase SidD"/>
    <property type="match status" value="1"/>
</dbReference>
<keyword evidence="6" id="KW-1185">Reference proteome</keyword>
<dbReference type="InterPro" id="IPR036736">
    <property type="entry name" value="ACP-like_sf"/>
</dbReference>
<dbReference type="Pfam" id="PF00668">
    <property type="entry name" value="Condensation"/>
    <property type="match status" value="1"/>
</dbReference>
<dbReference type="InterPro" id="IPR042099">
    <property type="entry name" value="ANL_N_sf"/>
</dbReference>
<protein>
    <recommendedName>
        <fullName evidence="4">Carrier domain-containing protein</fullName>
    </recommendedName>
</protein>
<comment type="caution">
    <text evidence="5">The sequence shown here is derived from an EMBL/GenBank/DDBJ whole genome shotgun (WGS) entry which is preliminary data.</text>
</comment>
<gene>
    <name evidence="5" type="ORF">IMSHALPRED_004720</name>
</gene>
<dbReference type="InterPro" id="IPR001242">
    <property type="entry name" value="Condensation_dom"/>
</dbReference>
<dbReference type="Gene3D" id="3.30.559.10">
    <property type="entry name" value="Chloramphenicol acetyltransferase-like domain"/>
    <property type="match status" value="1"/>
</dbReference>
<dbReference type="PROSITE" id="PS00012">
    <property type="entry name" value="PHOSPHOPANTETHEINE"/>
    <property type="match status" value="1"/>
</dbReference>
<dbReference type="GO" id="GO:0044550">
    <property type="term" value="P:secondary metabolite biosynthetic process"/>
    <property type="evidence" value="ECO:0007669"/>
    <property type="project" value="TreeGrafter"/>
</dbReference>
<dbReference type="FunFam" id="3.40.50.12780:FF:000014">
    <property type="entry name" value="Nonribosomal peptide synthetase 1"/>
    <property type="match status" value="1"/>
</dbReference>
<dbReference type="Proteomes" id="UP000664534">
    <property type="component" value="Unassembled WGS sequence"/>
</dbReference>
<dbReference type="PANTHER" id="PTHR45527:SF1">
    <property type="entry name" value="FATTY ACID SYNTHASE"/>
    <property type="match status" value="1"/>
</dbReference>
<name>A0A8H3FF64_9LECA</name>
<dbReference type="SMART" id="SM01294">
    <property type="entry name" value="PKS_PP_betabranch"/>
    <property type="match status" value="1"/>
</dbReference>
<dbReference type="SMART" id="SM00823">
    <property type="entry name" value="PKS_PP"/>
    <property type="match status" value="1"/>
</dbReference>
<dbReference type="InterPro" id="IPR023213">
    <property type="entry name" value="CAT-like_dom_sf"/>
</dbReference>
<feature type="domain" description="Carrier" evidence="4">
    <location>
        <begin position="579"/>
        <end position="655"/>
    </location>
</feature>
<dbReference type="OrthoDB" id="416786at2759"/>
<dbReference type="InterPro" id="IPR006162">
    <property type="entry name" value="Ppantetheine_attach_site"/>
</dbReference>
<evidence type="ECO:0000256" key="2">
    <source>
        <dbReference type="ARBA" id="ARBA00022553"/>
    </source>
</evidence>
<dbReference type="FunFam" id="3.40.50.980:FF:000001">
    <property type="entry name" value="Non-ribosomal peptide synthetase"/>
    <property type="match status" value="1"/>
</dbReference>
<dbReference type="EMBL" id="CAJPDT010000023">
    <property type="protein sequence ID" value="CAF9919746.1"/>
    <property type="molecule type" value="Genomic_DNA"/>
</dbReference>
<dbReference type="InterPro" id="IPR020845">
    <property type="entry name" value="AMP-binding_CS"/>
</dbReference>
<evidence type="ECO:0000313" key="5">
    <source>
        <dbReference type="EMBL" id="CAF9919746.1"/>
    </source>
</evidence>
<dbReference type="Gene3D" id="3.30.559.30">
    <property type="entry name" value="Nonribosomal peptide synthetase, condensation domain"/>
    <property type="match status" value="1"/>
</dbReference>
<dbReference type="Pfam" id="PF00550">
    <property type="entry name" value="PP-binding"/>
    <property type="match status" value="1"/>
</dbReference>